<name>A0A916XS01_9HYPH</name>
<evidence type="ECO:0000256" key="1">
    <source>
        <dbReference type="SAM" id="MobiDB-lite"/>
    </source>
</evidence>
<organism evidence="2 3">
    <name type="scientific">Aureimonas glaciei</name>
    <dbReference type="NCBI Taxonomy" id="1776957"/>
    <lineage>
        <taxon>Bacteria</taxon>
        <taxon>Pseudomonadati</taxon>
        <taxon>Pseudomonadota</taxon>
        <taxon>Alphaproteobacteria</taxon>
        <taxon>Hyphomicrobiales</taxon>
        <taxon>Aurantimonadaceae</taxon>
        <taxon>Aureimonas</taxon>
    </lineage>
</organism>
<gene>
    <name evidence="2" type="ORF">GCM10011335_00950</name>
</gene>
<dbReference type="EMBL" id="BMJJ01000001">
    <property type="protein sequence ID" value="GGD02142.1"/>
    <property type="molecule type" value="Genomic_DNA"/>
</dbReference>
<comment type="caution">
    <text evidence="2">The sequence shown here is derived from an EMBL/GenBank/DDBJ whole genome shotgun (WGS) entry which is preliminary data.</text>
</comment>
<reference evidence="2" key="1">
    <citation type="journal article" date="2014" name="Int. J. Syst. Evol. Microbiol.">
        <title>Complete genome sequence of Corynebacterium casei LMG S-19264T (=DSM 44701T), isolated from a smear-ripened cheese.</title>
        <authorList>
            <consortium name="US DOE Joint Genome Institute (JGI-PGF)"/>
            <person name="Walter F."/>
            <person name="Albersmeier A."/>
            <person name="Kalinowski J."/>
            <person name="Ruckert C."/>
        </authorList>
    </citation>
    <scope>NUCLEOTIDE SEQUENCE</scope>
    <source>
        <strain evidence="2">CGMCC 1.15493</strain>
    </source>
</reference>
<proteinExistence type="predicted"/>
<dbReference type="NCBIfam" id="TIGR02300">
    <property type="entry name" value="FYDLN_acid"/>
    <property type="match status" value="1"/>
</dbReference>
<dbReference type="InterPro" id="IPR012644">
    <property type="entry name" value="CHP02300_FYDLN_acid"/>
</dbReference>
<feature type="compositionally biased region" description="Acidic residues" evidence="1">
    <location>
        <begin position="95"/>
        <end position="124"/>
    </location>
</feature>
<reference evidence="2" key="2">
    <citation type="submission" date="2020-09" db="EMBL/GenBank/DDBJ databases">
        <authorList>
            <person name="Sun Q."/>
            <person name="Zhou Y."/>
        </authorList>
    </citation>
    <scope>NUCLEOTIDE SEQUENCE</scope>
    <source>
        <strain evidence="2">CGMCC 1.15493</strain>
    </source>
</reference>
<dbReference type="AlphaFoldDB" id="A0A916XS01"/>
<dbReference type="Proteomes" id="UP000613160">
    <property type="component" value="Unassembled WGS sequence"/>
</dbReference>
<protein>
    <submittedName>
        <fullName evidence="2">TIGR02300 family protein</fullName>
    </submittedName>
</protein>
<keyword evidence="3" id="KW-1185">Reference proteome</keyword>
<evidence type="ECO:0000313" key="3">
    <source>
        <dbReference type="Proteomes" id="UP000613160"/>
    </source>
</evidence>
<accession>A0A916XS01</accession>
<feature type="region of interest" description="Disordered" evidence="1">
    <location>
        <begin position="80"/>
        <end position="135"/>
    </location>
</feature>
<sequence length="135" mass="14876">MANPELGTKRICPETGRKFYDLNKDPIVSPYTGTSYPVSFFEIPARAKRGAAAVVPEAEAEVPEVADDAEDAPETVSLTDIEEDEEVAVKKDTIDIDDDEDEEVEADDADTFLEPDEDEDDDMTDIIGSRDDDDD</sequence>
<dbReference type="RefSeq" id="WP_188848489.1">
    <property type="nucleotide sequence ID" value="NZ_BMJJ01000001.1"/>
</dbReference>
<evidence type="ECO:0000313" key="2">
    <source>
        <dbReference type="EMBL" id="GGD02142.1"/>
    </source>
</evidence>
<dbReference type="Pfam" id="PF09538">
    <property type="entry name" value="FYDLN_acid"/>
    <property type="match status" value="1"/>
</dbReference>